<evidence type="ECO:0000256" key="8">
    <source>
        <dbReference type="ARBA" id="ARBA00023288"/>
    </source>
</evidence>
<evidence type="ECO:0000256" key="10">
    <source>
        <dbReference type="SAM" id="SignalP"/>
    </source>
</evidence>
<dbReference type="STRING" id="1095630.A0A2J6TLA2"/>
<dbReference type="EMBL" id="KZ613779">
    <property type="protein sequence ID" value="PMD63786.1"/>
    <property type="molecule type" value="Genomic_DNA"/>
</dbReference>
<dbReference type="GO" id="GO:0098552">
    <property type="term" value="C:side of membrane"/>
    <property type="evidence" value="ECO:0007669"/>
    <property type="project" value="UniProtKB-KW"/>
</dbReference>
<organism evidence="12 13">
    <name type="scientific">Hyaloscypha bicolor E</name>
    <dbReference type="NCBI Taxonomy" id="1095630"/>
    <lineage>
        <taxon>Eukaryota</taxon>
        <taxon>Fungi</taxon>
        <taxon>Dikarya</taxon>
        <taxon>Ascomycota</taxon>
        <taxon>Pezizomycotina</taxon>
        <taxon>Leotiomycetes</taxon>
        <taxon>Helotiales</taxon>
        <taxon>Hyaloscyphaceae</taxon>
        <taxon>Hyaloscypha</taxon>
        <taxon>Hyaloscypha bicolor</taxon>
    </lineage>
</organism>
<accession>A0A2J6TLA2</accession>
<proteinExistence type="inferred from homology"/>
<evidence type="ECO:0000256" key="3">
    <source>
        <dbReference type="ARBA" id="ARBA00010031"/>
    </source>
</evidence>
<evidence type="ECO:0000313" key="13">
    <source>
        <dbReference type="Proteomes" id="UP000235371"/>
    </source>
</evidence>
<dbReference type="InParanoid" id="A0A2J6TLA2"/>
<dbReference type="Pfam" id="PF05730">
    <property type="entry name" value="CFEM"/>
    <property type="match status" value="1"/>
</dbReference>
<dbReference type="RefSeq" id="XP_024740690.1">
    <property type="nucleotide sequence ID" value="XM_024886515.1"/>
</dbReference>
<keyword evidence="5" id="KW-0336">GPI-anchor</keyword>
<evidence type="ECO:0000259" key="11">
    <source>
        <dbReference type="Pfam" id="PF05730"/>
    </source>
</evidence>
<gene>
    <name evidence="12" type="ORF">K444DRAFT_660896</name>
</gene>
<keyword evidence="7" id="KW-1015">Disulfide bond</keyword>
<evidence type="ECO:0000256" key="7">
    <source>
        <dbReference type="ARBA" id="ARBA00023157"/>
    </source>
</evidence>
<evidence type="ECO:0000256" key="6">
    <source>
        <dbReference type="ARBA" id="ARBA00022729"/>
    </source>
</evidence>
<reference evidence="12 13" key="1">
    <citation type="submission" date="2016-04" db="EMBL/GenBank/DDBJ databases">
        <title>A degradative enzymes factory behind the ericoid mycorrhizal symbiosis.</title>
        <authorList>
            <consortium name="DOE Joint Genome Institute"/>
            <person name="Martino E."/>
            <person name="Morin E."/>
            <person name="Grelet G."/>
            <person name="Kuo A."/>
            <person name="Kohler A."/>
            <person name="Daghino S."/>
            <person name="Barry K."/>
            <person name="Choi C."/>
            <person name="Cichocki N."/>
            <person name="Clum A."/>
            <person name="Copeland A."/>
            <person name="Hainaut M."/>
            <person name="Haridas S."/>
            <person name="Labutti K."/>
            <person name="Lindquist E."/>
            <person name="Lipzen A."/>
            <person name="Khouja H.-R."/>
            <person name="Murat C."/>
            <person name="Ohm R."/>
            <person name="Olson A."/>
            <person name="Spatafora J."/>
            <person name="Veneault-Fourrey C."/>
            <person name="Henrissat B."/>
            <person name="Grigoriev I."/>
            <person name="Martin F."/>
            <person name="Perotto S."/>
        </authorList>
    </citation>
    <scope>NUCLEOTIDE SEQUENCE [LARGE SCALE GENOMIC DNA]</scope>
    <source>
        <strain evidence="12 13">E</strain>
    </source>
</reference>
<name>A0A2J6TLA2_9HELO</name>
<evidence type="ECO:0000256" key="2">
    <source>
        <dbReference type="ARBA" id="ARBA00004613"/>
    </source>
</evidence>
<evidence type="ECO:0000256" key="1">
    <source>
        <dbReference type="ARBA" id="ARBA00004589"/>
    </source>
</evidence>
<keyword evidence="5" id="KW-0325">Glycoprotein</keyword>
<keyword evidence="6 10" id="KW-0732">Signal</keyword>
<dbReference type="OrthoDB" id="5431405at2759"/>
<dbReference type="AlphaFoldDB" id="A0A2J6TLA2"/>
<keyword evidence="5" id="KW-0472">Membrane</keyword>
<sequence>MRSTLSTIVALTSSLQLASAGWTNAPSFSCPANTNNQCNTQQSSGFDWSGLSFGSFSQYGGLNFGGFSCASSFGSGSKRDSLSKRTFQNTCITGKAQSDISSCPSFGCGSSSDVSAFSVNELQISVEFDCDLEFHYSMPGGSTCKQTHSCSSGGSVVKNTQCGGAKNVTVVYPSQSSGSGKGKSSCSIGVHSIGFDCSSASSTKYHTTSTSTPVKATTSSIPTLTTSSTKEIKTTPGSSPAASTSTPKQVETTPSPSPAASTSTPNQVETTSSVYATESSPAASPPTTSTSSSVVEVITTVVVDTTTTLCPVTKTHTSGNGTSIEISTSTSTILLTTTKTICTRCEAESTSSPVGTPAAVSTNSGVYVPTTITTSSGPITTATCPDVLPQCLNTWLFIEGCSSNTDTNCFCPSTDFVTNVFSCLSAYGASDTEISLAQTYFQGICAPYIPSNPAIVTCASSVIATVSQTAVPVTTITVQTTVTVPCTETTGVSSGYIIPSSYTTTTISTVVTVPQVVFTTVGGTSSADAVLVTGAPTLGNAGVALSTATPAQTTYGASGISNSTIQASSTPTQQTTSSAGKNSIAIGASFATLFFAVLIL</sequence>
<dbReference type="GO" id="GO:0005576">
    <property type="term" value="C:extracellular region"/>
    <property type="evidence" value="ECO:0007669"/>
    <property type="project" value="UniProtKB-SubCell"/>
</dbReference>
<comment type="subcellular location">
    <subcellularLocation>
        <location evidence="1">Membrane</location>
        <topology evidence="1">Lipid-anchor</topology>
        <topology evidence="1">GPI-anchor</topology>
    </subcellularLocation>
    <subcellularLocation>
        <location evidence="2">Secreted</location>
    </subcellularLocation>
</comment>
<protein>
    <recommendedName>
        <fullName evidence="11">CFEM domain-containing protein</fullName>
    </recommendedName>
</protein>
<dbReference type="Proteomes" id="UP000235371">
    <property type="component" value="Unassembled WGS sequence"/>
</dbReference>
<evidence type="ECO:0000313" key="12">
    <source>
        <dbReference type="EMBL" id="PMD63786.1"/>
    </source>
</evidence>
<feature type="compositionally biased region" description="Polar residues" evidence="9">
    <location>
        <begin position="266"/>
        <end position="276"/>
    </location>
</feature>
<evidence type="ECO:0000256" key="4">
    <source>
        <dbReference type="ARBA" id="ARBA00022525"/>
    </source>
</evidence>
<feature type="chain" id="PRO_5014382774" description="CFEM domain-containing protein" evidence="10">
    <location>
        <begin position="21"/>
        <end position="600"/>
    </location>
</feature>
<feature type="compositionally biased region" description="Low complexity" evidence="9">
    <location>
        <begin position="277"/>
        <end position="292"/>
    </location>
</feature>
<keyword evidence="8" id="KW-0449">Lipoprotein</keyword>
<feature type="domain" description="CFEM" evidence="11">
    <location>
        <begin position="382"/>
        <end position="446"/>
    </location>
</feature>
<feature type="region of interest" description="Disordered" evidence="9">
    <location>
        <begin position="206"/>
        <end position="292"/>
    </location>
</feature>
<evidence type="ECO:0000256" key="5">
    <source>
        <dbReference type="ARBA" id="ARBA00022622"/>
    </source>
</evidence>
<feature type="signal peptide" evidence="10">
    <location>
        <begin position="1"/>
        <end position="20"/>
    </location>
</feature>
<dbReference type="InterPro" id="IPR008427">
    <property type="entry name" value="Extracellular_membr_CFEM_dom"/>
</dbReference>
<comment type="similarity">
    <text evidence="3">Belongs to the RBT5 family.</text>
</comment>
<keyword evidence="13" id="KW-1185">Reference proteome</keyword>
<evidence type="ECO:0000256" key="9">
    <source>
        <dbReference type="SAM" id="MobiDB-lite"/>
    </source>
</evidence>
<feature type="compositionally biased region" description="Low complexity" evidence="9">
    <location>
        <begin position="206"/>
        <end position="265"/>
    </location>
</feature>
<dbReference type="GeneID" id="36594592"/>
<keyword evidence="4" id="KW-0964">Secreted</keyword>